<protein>
    <submittedName>
        <fullName evidence="3">Unannotated protein</fullName>
    </submittedName>
</protein>
<reference evidence="3" key="1">
    <citation type="submission" date="2020-05" db="EMBL/GenBank/DDBJ databases">
        <authorList>
            <person name="Chiriac C."/>
            <person name="Salcher M."/>
            <person name="Ghai R."/>
            <person name="Kavagutti S V."/>
        </authorList>
    </citation>
    <scope>NUCLEOTIDE SEQUENCE</scope>
</reference>
<feature type="compositionally biased region" description="Pro residues" evidence="1">
    <location>
        <begin position="415"/>
        <end position="428"/>
    </location>
</feature>
<sequence>MNPGALIAVVLFSIACVAVLAATYAGMDPKGAQDLWDDIAIYVYLLGGVTGFFGALWIFSSFVRWRNRKRRTYTRYQLVLSQSDEATVETVAAAYETLVQTIRVSTLSRMSTGQPYVAFESWFTPSRDGGETGMVRLMLVCEDHTLRGVMGALRQAYPDLTVRPHSSADPSVPLRITAVNFNPGHVLRVNKSRTYTAPLVTAAGPGESDARSTMAAVIRQQQALGRVSSVRWCIMPAGDWVDSSTVRRLQAASSPGMGGLQFGPINRPDPATSTDINQAMMLGGGAMSYLELQAAVEQGTVTHPRTGKTRPESFGEMMNACRQLLGPAMSRRALNQLTHRYMILRQPLYRRRWATAEPPLWPQPNGSTLVSPRELGALMELPSLGSEHSLPLQRSTVPQLNAPPGLARASIIDLPVPPEVPLTGPPPGRSAHTAPADDEAPIEVVDAELVDDTPQER</sequence>
<keyword evidence="2" id="KW-0812">Transmembrane</keyword>
<proteinExistence type="predicted"/>
<evidence type="ECO:0000256" key="1">
    <source>
        <dbReference type="SAM" id="MobiDB-lite"/>
    </source>
</evidence>
<keyword evidence="2" id="KW-1133">Transmembrane helix</keyword>
<dbReference type="EMBL" id="CAFBMK010000034">
    <property type="protein sequence ID" value="CAB4905704.1"/>
    <property type="molecule type" value="Genomic_DNA"/>
</dbReference>
<dbReference type="AlphaFoldDB" id="A0A6J7GFC6"/>
<feature type="region of interest" description="Disordered" evidence="1">
    <location>
        <begin position="415"/>
        <end position="457"/>
    </location>
</feature>
<gene>
    <name evidence="3" type="ORF">UFOPK3564_00866</name>
</gene>
<organism evidence="3">
    <name type="scientific">freshwater metagenome</name>
    <dbReference type="NCBI Taxonomy" id="449393"/>
    <lineage>
        <taxon>unclassified sequences</taxon>
        <taxon>metagenomes</taxon>
        <taxon>ecological metagenomes</taxon>
    </lineage>
</organism>
<accession>A0A6J7GFC6</accession>
<keyword evidence="2" id="KW-0472">Membrane</keyword>
<evidence type="ECO:0000256" key="2">
    <source>
        <dbReference type="SAM" id="Phobius"/>
    </source>
</evidence>
<name>A0A6J7GFC6_9ZZZZ</name>
<evidence type="ECO:0000313" key="3">
    <source>
        <dbReference type="EMBL" id="CAB4905704.1"/>
    </source>
</evidence>
<feature type="transmembrane region" description="Helical" evidence="2">
    <location>
        <begin position="41"/>
        <end position="63"/>
    </location>
</feature>
<feature type="compositionally biased region" description="Acidic residues" evidence="1">
    <location>
        <begin position="436"/>
        <end position="457"/>
    </location>
</feature>